<feature type="region of interest" description="Disordered" evidence="1">
    <location>
        <begin position="50"/>
        <end position="105"/>
    </location>
</feature>
<evidence type="ECO:0000313" key="2">
    <source>
        <dbReference type="EMBL" id="RKN11522.1"/>
    </source>
</evidence>
<evidence type="ECO:0000313" key="3">
    <source>
        <dbReference type="EMBL" id="RKN26459.1"/>
    </source>
</evidence>
<proteinExistence type="predicted"/>
<name>A0A3A9WFY0_9ACTN</name>
<sequence length="105" mass="11563">MAGTDMNEILRAVRDVDFPAGKEELVTQAKRAGASQAAIKALRGIPPDQYRNRSEVARSVRLPADAGSEVSPAVRAEQAREGGRPRQSQWMRDVPEPPVQEELDR</sequence>
<reference evidence="4 5" key="1">
    <citation type="submission" date="2018-09" db="EMBL/GenBank/DDBJ databases">
        <title>Streptomyces sp. nov. DS1-2, an endophytic actinomycete isolated from roots of Dendrobium scabrilingue.</title>
        <authorList>
            <person name="Kuncharoen N."/>
            <person name="Kudo T."/>
            <person name="Ohkuma M."/>
            <person name="Yuki M."/>
            <person name="Tanasupawat S."/>
        </authorList>
    </citation>
    <scope>NUCLEOTIDE SEQUENCE [LARGE SCALE GENOMIC DNA]</scope>
    <source>
        <strain evidence="2 5">AZ1-7</strain>
        <strain evidence="3 4">DS1-2</strain>
    </source>
</reference>
<evidence type="ECO:0000256" key="1">
    <source>
        <dbReference type="SAM" id="MobiDB-lite"/>
    </source>
</evidence>
<gene>
    <name evidence="3" type="ORF">D7318_03455</name>
    <name evidence="2" type="ORF">D7319_06205</name>
</gene>
<evidence type="ECO:0000313" key="5">
    <source>
        <dbReference type="Proteomes" id="UP000275024"/>
    </source>
</evidence>
<dbReference type="RefSeq" id="WP_120695342.1">
    <property type="nucleotide sequence ID" value="NZ_RBDX01000003.1"/>
</dbReference>
<dbReference type="Proteomes" id="UP000268652">
    <property type="component" value="Unassembled WGS sequence"/>
</dbReference>
<dbReference type="InterPro" id="IPR021527">
    <property type="entry name" value="DUF2795"/>
</dbReference>
<accession>A0A3A9WFY0</accession>
<dbReference type="EMBL" id="RBDX01000003">
    <property type="protein sequence ID" value="RKN11522.1"/>
    <property type="molecule type" value="Genomic_DNA"/>
</dbReference>
<evidence type="ECO:0000313" key="4">
    <source>
        <dbReference type="Proteomes" id="UP000268652"/>
    </source>
</evidence>
<keyword evidence="4" id="KW-1185">Reference proteome</keyword>
<dbReference type="EMBL" id="RBDY01000002">
    <property type="protein sequence ID" value="RKN26459.1"/>
    <property type="molecule type" value="Genomic_DNA"/>
</dbReference>
<dbReference type="AlphaFoldDB" id="A0A3A9WFY0"/>
<comment type="caution">
    <text evidence="2">The sequence shown here is derived from an EMBL/GenBank/DDBJ whole genome shotgun (WGS) entry which is preliminary data.</text>
</comment>
<organism evidence="2 5">
    <name type="scientific">Streptomyces radicis</name>
    <dbReference type="NCBI Taxonomy" id="1750517"/>
    <lineage>
        <taxon>Bacteria</taxon>
        <taxon>Bacillati</taxon>
        <taxon>Actinomycetota</taxon>
        <taxon>Actinomycetes</taxon>
        <taxon>Kitasatosporales</taxon>
        <taxon>Streptomycetaceae</taxon>
        <taxon>Streptomyces</taxon>
    </lineage>
</organism>
<dbReference type="Proteomes" id="UP000275024">
    <property type="component" value="Unassembled WGS sequence"/>
</dbReference>
<protein>
    <submittedName>
        <fullName evidence="2">DUF2795 domain-containing protein</fullName>
    </submittedName>
</protein>
<dbReference type="Pfam" id="PF11387">
    <property type="entry name" value="DUF2795"/>
    <property type="match status" value="1"/>
</dbReference>
<dbReference type="OrthoDB" id="5116616at2"/>